<proteinExistence type="predicted"/>
<accession>A0A0G1CHH7</accession>
<dbReference type="EMBL" id="LCFD01000019">
    <property type="protein sequence ID" value="KKS85240.1"/>
    <property type="molecule type" value="Genomic_DNA"/>
</dbReference>
<evidence type="ECO:0008006" key="3">
    <source>
        <dbReference type="Google" id="ProtNLM"/>
    </source>
</evidence>
<dbReference type="InterPro" id="IPR012657">
    <property type="entry name" value="23S_rRNA-intervening_sequence"/>
</dbReference>
<dbReference type="PANTHER" id="PTHR38471">
    <property type="entry name" value="FOUR HELIX BUNDLE PROTEIN"/>
    <property type="match status" value="1"/>
</dbReference>
<sequence>MSNQTKNPNAKIYDLEDRTAKFGEEIIDFVKTLLDNPINRPLISQIVRCATSIGANYMEADGAESKKDFFHKIGICKKESKETMHWLRMIARANPDKKSECGLLWQEVHELTLIFSSIISKNNK</sequence>
<comment type="caution">
    <text evidence="1">The sequence shown here is derived from an EMBL/GenBank/DDBJ whole genome shotgun (WGS) entry which is preliminary data.</text>
</comment>
<dbReference type="Pfam" id="PF05635">
    <property type="entry name" value="23S_rRNA_IVP"/>
    <property type="match status" value="1"/>
</dbReference>
<dbReference type="STRING" id="1618446.UV61_C0019G0004"/>
<dbReference type="AlphaFoldDB" id="A0A0G1CHH7"/>
<protein>
    <recommendedName>
        <fullName evidence="3">Four helix bundle protein</fullName>
    </recommendedName>
</protein>
<gene>
    <name evidence="1" type="ORF">UV61_C0019G0004</name>
</gene>
<dbReference type="InterPro" id="IPR036583">
    <property type="entry name" value="23S_rRNA_IVS_sf"/>
</dbReference>
<organism evidence="1 2">
    <name type="scientific">Candidatus Gottesmanbacteria bacterium GW2011_GWB1_43_11</name>
    <dbReference type="NCBI Taxonomy" id="1618446"/>
    <lineage>
        <taxon>Bacteria</taxon>
        <taxon>Candidatus Gottesmaniibacteriota</taxon>
    </lineage>
</organism>
<evidence type="ECO:0000313" key="2">
    <source>
        <dbReference type="Proteomes" id="UP000034050"/>
    </source>
</evidence>
<dbReference type="NCBIfam" id="TIGR02436">
    <property type="entry name" value="four helix bundle protein"/>
    <property type="match status" value="1"/>
</dbReference>
<dbReference type="Gene3D" id="1.20.1440.60">
    <property type="entry name" value="23S rRNA-intervening sequence"/>
    <property type="match status" value="1"/>
</dbReference>
<dbReference type="SUPFAM" id="SSF158446">
    <property type="entry name" value="IVS-encoded protein-like"/>
    <property type="match status" value="1"/>
</dbReference>
<reference evidence="1 2" key="1">
    <citation type="journal article" date="2015" name="Nature">
        <title>rRNA introns, odd ribosomes, and small enigmatic genomes across a large radiation of phyla.</title>
        <authorList>
            <person name="Brown C.T."/>
            <person name="Hug L.A."/>
            <person name="Thomas B.C."/>
            <person name="Sharon I."/>
            <person name="Castelle C.J."/>
            <person name="Singh A."/>
            <person name="Wilkins M.J."/>
            <person name="Williams K.H."/>
            <person name="Banfield J.F."/>
        </authorList>
    </citation>
    <scope>NUCLEOTIDE SEQUENCE [LARGE SCALE GENOMIC DNA]</scope>
</reference>
<dbReference type="PIRSF" id="PIRSF035652">
    <property type="entry name" value="CHP02436"/>
    <property type="match status" value="1"/>
</dbReference>
<dbReference type="Proteomes" id="UP000034050">
    <property type="component" value="Unassembled WGS sequence"/>
</dbReference>
<dbReference type="PANTHER" id="PTHR38471:SF2">
    <property type="entry name" value="FOUR HELIX BUNDLE PROTEIN"/>
    <property type="match status" value="1"/>
</dbReference>
<evidence type="ECO:0000313" key="1">
    <source>
        <dbReference type="EMBL" id="KKS85240.1"/>
    </source>
</evidence>
<name>A0A0G1CHH7_9BACT</name>